<proteinExistence type="predicted"/>
<evidence type="ECO:0000313" key="2">
    <source>
        <dbReference type="EMBL" id="CAI2386353.1"/>
    </source>
</evidence>
<comment type="caution">
    <text evidence="2">The sequence shown here is derived from an EMBL/GenBank/DDBJ whole genome shotgun (WGS) entry which is preliminary data.</text>
</comment>
<feature type="region of interest" description="Disordered" evidence="1">
    <location>
        <begin position="1542"/>
        <end position="1703"/>
    </location>
</feature>
<evidence type="ECO:0000256" key="1">
    <source>
        <dbReference type="SAM" id="MobiDB-lite"/>
    </source>
</evidence>
<dbReference type="Proteomes" id="UP001295684">
    <property type="component" value="Unassembled WGS sequence"/>
</dbReference>
<sequence>MLILFGLSSALRIGSRQEGDTGVDNPAQPATSPTDENADTSATETQEEDNFFSSIESRTFYETHVSSLRQTIANNNDEYFQATVTRTSADDSEESERNDLQGAPTNIADKVWEEYRRARGRFDFSSAHIYVFRESFWIILDAENGDVTVERSDLRSFLGSDRKYDDVLDDLFNHRGNSFSIADATFIYYLDQQRENVQSREYNVAISTSNGNYQVQALPFELRSILIKRPQNMDLHGEWYSFQFALDLDNTNFLTARTEGLSGLVPISCEIWGDEIGDLDIDHPELRFDISPVGDQINVDLLISLLDQENAIDHRISPQLGEDDSAPFDTTVNIAAPKGLDTFNHLPVTSAFFNISGSDLVVLSMDPACPDFAFLPLEMMTSANSCEIIYVSSNNVNIEIQGQVLMNGEYFMSLFRKDSEQNVYNITLFGQEGTSMTFADIKTFLFSTMEVRYESTVLTTDSESLARFAEFGIDEDNTLIENPVIDISYETYLMYSVRGRYAFGDSLRNRIAFFGDFINLDGAVLSYARFFFNPSVSSRTFSEFFNIRGNQDAGFRSFRILDFELISVNRDFDIDSITQMRHSNLMIYTDMDILTRNGLSIVLETDLDYNCDNNDFCRMLKGFGVPSALNFTGVIGEQETILSTDFANFTLNDVVNYEHNSFSIRISPAGDEGSSANLLFDGELLGQFEPNGRSVRFDTRWTFPNTPTGLVGLSGTKTSIYDNIFNLEIFDILEGVIDGTIDPNTNVVNFDYRSTSIVGRDCYTHPEYINWVIDDDNSPESSIYNYDNEDVNEDGTLDVISDSCIVGNSDLRIFSNDYSHNRFDAQFYFEGYEDFIRTVFNTQPEDHVSILVDHFEFPRGLTTNNVYREVNDQEYVEFFGMGQLLGITGYDVVRAYTDEERVTSSFYFPSFTLGGANLEIISDADIKLHYPTNDGRYCRGRLDCRDSNGNHVGDQGIFEQNNTMMLEFDTQNMIATDIHFSANMVIFEILQRVEYSLSQERWDFVFNGKPWRGAFDAEVVVEVVPVPNMPAEDNSVVRVVLDQTDNFFRLQTLVNEEMKRWASNLIFSRLTTEERRSTLSHMRETLVLYQNQYVDCVETEQCQNLPQIRCTEYAKNAVCVEEAQVCAQVTQSCIARETHTYDWGTFEVCTEFGTVCEDGDEGTNTVCLDYDLQDVPDECVAMELSCTRVMMPDENCVETYQRLQEQIDMIDTRLTQLIELESLLQPLQDSAACMIRLNNDQREEYPDCTHRDDTYEGVPEEYDLLQFFSIRDTRSIMSLRSVVSSDSMIFESDVSLYGDWIRGQTGRDRSIIRNSLDDTREDEERGYDIGVESLLYINHPIDFNSINRTSENIAESIKQVVCRENNLQGERSSRVQVLLRDHGMLEGNRTICPDLETLNNDRYQNADQDLRVDQASIYASSTSSNEYVSSTFESDDEATLRFRYSPSQQVIEASRVRESYDEREQYGPADVLPNSVIDRVDDETVAETEALHYTQEDRIAEEELEQEYVDEIQQEWTDEANHYEQNQGDLDNVVEEDHNDIEQNLENEAEEQRREEEEQEEIEAQAQEQAEQEAEEQEQAEQEAEEQAVQAEQEAEEQAEQDAEEQEQTEQEAEEQAEQDAQDQAEQEAENQRRQEELAQLQQEAEEAISNAQGQIDESNDEIDEINDQIEDIRDEIQTAADLNEEAETLEDGSNGAQNAETE</sequence>
<reference evidence="2" key="1">
    <citation type="submission" date="2023-07" db="EMBL/GenBank/DDBJ databases">
        <authorList>
            <consortium name="AG Swart"/>
            <person name="Singh M."/>
            <person name="Singh A."/>
            <person name="Seah K."/>
            <person name="Emmerich C."/>
        </authorList>
    </citation>
    <scope>NUCLEOTIDE SEQUENCE</scope>
    <source>
        <strain evidence="2">DP1</strain>
    </source>
</reference>
<name>A0AAD1Y733_EUPCR</name>
<feature type="compositionally biased region" description="Acidic residues" evidence="1">
    <location>
        <begin position="1570"/>
        <end position="1586"/>
    </location>
</feature>
<feature type="compositionally biased region" description="Polar residues" evidence="1">
    <location>
        <begin position="28"/>
        <end position="44"/>
    </location>
</feature>
<feature type="compositionally biased region" description="Acidic residues" evidence="1">
    <location>
        <begin position="1593"/>
        <end position="1629"/>
    </location>
</feature>
<protein>
    <submittedName>
        <fullName evidence="2">Uncharacterized protein</fullName>
    </submittedName>
</protein>
<gene>
    <name evidence="2" type="ORF">ECRASSUSDP1_LOCUS27966</name>
</gene>
<evidence type="ECO:0000313" key="3">
    <source>
        <dbReference type="Proteomes" id="UP001295684"/>
    </source>
</evidence>
<keyword evidence="3" id="KW-1185">Reference proteome</keyword>
<feature type="region of interest" description="Disordered" evidence="1">
    <location>
        <begin position="16"/>
        <end position="49"/>
    </location>
</feature>
<organism evidence="2 3">
    <name type="scientific">Euplotes crassus</name>
    <dbReference type="NCBI Taxonomy" id="5936"/>
    <lineage>
        <taxon>Eukaryota</taxon>
        <taxon>Sar</taxon>
        <taxon>Alveolata</taxon>
        <taxon>Ciliophora</taxon>
        <taxon>Intramacronucleata</taxon>
        <taxon>Spirotrichea</taxon>
        <taxon>Hypotrichia</taxon>
        <taxon>Euplotida</taxon>
        <taxon>Euplotidae</taxon>
        <taxon>Moneuplotes</taxon>
    </lineage>
</organism>
<accession>A0AAD1Y733</accession>
<dbReference type="EMBL" id="CAMPGE010028853">
    <property type="protein sequence ID" value="CAI2386353.1"/>
    <property type="molecule type" value="Genomic_DNA"/>
</dbReference>
<feature type="compositionally biased region" description="Acidic residues" evidence="1">
    <location>
        <begin position="1658"/>
        <end position="1670"/>
    </location>
</feature>